<evidence type="ECO:0000256" key="3">
    <source>
        <dbReference type="ARBA" id="ARBA00022692"/>
    </source>
</evidence>
<dbReference type="PROSITE" id="PS52016">
    <property type="entry name" value="TONB_DEPENDENT_REC_3"/>
    <property type="match status" value="1"/>
</dbReference>
<dbReference type="InterPro" id="IPR039426">
    <property type="entry name" value="TonB-dep_rcpt-like"/>
</dbReference>
<dbReference type="InterPro" id="IPR023996">
    <property type="entry name" value="TonB-dep_OMP_SusC/RagA"/>
</dbReference>
<evidence type="ECO:0000256" key="6">
    <source>
        <dbReference type="SAM" id="MobiDB-lite"/>
    </source>
</evidence>
<evidence type="ECO:0000256" key="1">
    <source>
        <dbReference type="ARBA" id="ARBA00004571"/>
    </source>
</evidence>
<sequence length="1029" mass="114387">MKKHMRTMPAAVFLLTVCFLLFTSVFVGVKAQTGSITIRGTVADATGKSLIGVNVSEKGTVTGTITDIDGQYSLKVSGKTAVLVFSYIGYITFETTVGANTAINVTLEEDTQSLDEIIIVGYGTLKKSDLTGAVSRVALEKNATLPNVNIAQALSGASAGVSLTQNGLAGGEASLSIRGKTSLSANDNPLIVLDGIIYNGSISDINVNDIEYIDILKDASAAAVYGSRSANGVVLISTKKGKSGKVKISANAYMGVQGYTPTDMKVMNAEQYALRLVDYYYQQDLYRWYGTKPTGNDGKPAYPNVSDRNLVAQRLRSPEEKEMYLEGGHDIDWVDVISRDRPVIQGYDANFSGSNDNVNYYASLSYADEEGVMVNDQFNRLTLNTKVDGKLTNWLSAGLNINYSRRDYSGINARLEDARVISPLANVPDPYDIENVPLYLTNENYMPYPLARTTAANQDIRSTLFYVGNVKIEVPFIKGLSYDFNYSNTSYKRTNNTFNSVTTPDGNGTKGQANRTPEESNSWIFNNIVTYLNKFGDHSINATLLYSREKYNGGRFTMRSEYFDNDALGYNNMSMGSVITARDNEAWEEMGVSYMGRVNYQFKNRYMAAATVRRDGFSGFGSENKFVTLPSFSLGWIASEESFMQDISWLYSKLRLSYGQNGNQGIGRYSSMAHMGSNPFVYGSTSVIGVYPSSIGNSGLAWERTTSYNLGIDLGFFDRRINASIDLYTSETSDVLVKRRLPWSAGYQEIWANIGGINNKGLDVQINSTNIKTKDFSWDMGIVFSLNRDKITKLYGGEEDRDVGNGWFVGESIASVYDYKIIGMWQEEDLYSGNIYDGWYPGQFKYEDLNNDGKITADDRSIIGTKAPNYTLSFSNTLKYQNWSLYFMFNSVQGGNGYYLFDAFPFTNVSERSDDVYRINQTSARHYWTPENRATGSTGIYNSPAVHSGVWENRGFVRLQDVSLTYNFGPKIRRALGNMDYLQAYVSGKNLLTFTKYTGWDPEYASLNHDANPDQRGIMNIVFGIKLSL</sequence>
<dbReference type="Gene3D" id="2.60.40.1120">
    <property type="entry name" value="Carboxypeptidase-like, regulatory domain"/>
    <property type="match status" value="1"/>
</dbReference>
<reference evidence="8" key="1">
    <citation type="submission" date="2019-03" db="EMBL/GenBank/DDBJ databases">
        <title>Single cell metagenomics reveals metabolic interactions within the superorganism composed of flagellate Streblomastix strix and complex community of Bacteroidetes bacteria on its surface.</title>
        <authorList>
            <person name="Treitli S.C."/>
            <person name="Kolisko M."/>
            <person name="Husnik F."/>
            <person name="Keeling P."/>
            <person name="Hampl V."/>
        </authorList>
    </citation>
    <scope>NUCLEOTIDE SEQUENCE</scope>
    <source>
        <strain evidence="8">STM</strain>
    </source>
</reference>
<dbReference type="InterPro" id="IPR037066">
    <property type="entry name" value="Plug_dom_sf"/>
</dbReference>
<keyword evidence="3" id="KW-0812">Transmembrane</keyword>
<dbReference type="NCBIfam" id="TIGR04056">
    <property type="entry name" value="OMP_RagA_SusC"/>
    <property type="match status" value="1"/>
</dbReference>
<comment type="subcellular location">
    <subcellularLocation>
        <location evidence="1">Cell outer membrane</location>
        <topology evidence="1">Multi-pass membrane protein</topology>
    </subcellularLocation>
</comment>
<keyword evidence="5" id="KW-0998">Cell outer membrane</keyword>
<name>A0A5J4QPS1_9ZZZZ</name>
<dbReference type="SUPFAM" id="SSF56935">
    <property type="entry name" value="Porins"/>
    <property type="match status" value="1"/>
</dbReference>
<dbReference type="Gene3D" id="2.40.170.20">
    <property type="entry name" value="TonB-dependent receptor, beta-barrel domain"/>
    <property type="match status" value="1"/>
</dbReference>
<keyword evidence="4" id="KW-0472">Membrane</keyword>
<dbReference type="InterPro" id="IPR023997">
    <property type="entry name" value="TonB-dep_OMP_SusC/RagA_CS"/>
</dbReference>
<dbReference type="InterPro" id="IPR008969">
    <property type="entry name" value="CarboxyPept-like_regulatory"/>
</dbReference>
<evidence type="ECO:0000313" key="8">
    <source>
        <dbReference type="EMBL" id="KAA6323492.1"/>
    </source>
</evidence>
<dbReference type="EMBL" id="SNRY01002792">
    <property type="protein sequence ID" value="KAA6323492.1"/>
    <property type="molecule type" value="Genomic_DNA"/>
</dbReference>
<dbReference type="Pfam" id="PF13715">
    <property type="entry name" value="CarbopepD_reg_2"/>
    <property type="match status" value="1"/>
</dbReference>
<keyword evidence="2" id="KW-0813">Transport</keyword>
<dbReference type="InterPro" id="IPR012910">
    <property type="entry name" value="Plug_dom"/>
</dbReference>
<evidence type="ECO:0000256" key="5">
    <source>
        <dbReference type="ARBA" id="ARBA00023237"/>
    </source>
</evidence>
<dbReference type="NCBIfam" id="TIGR04057">
    <property type="entry name" value="SusC_RagA_signa"/>
    <property type="match status" value="1"/>
</dbReference>
<evidence type="ECO:0000256" key="4">
    <source>
        <dbReference type="ARBA" id="ARBA00023136"/>
    </source>
</evidence>
<protein>
    <submittedName>
        <fullName evidence="8">TonB-dependent receptor SusC</fullName>
    </submittedName>
</protein>
<gene>
    <name evidence="8" type="ORF">EZS27_027075</name>
</gene>
<accession>A0A5J4QPS1</accession>
<dbReference type="SUPFAM" id="SSF49464">
    <property type="entry name" value="Carboxypeptidase regulatory domain-like"/>
    <property type="match status" value="1"/>
</dbReference>
<dbReference type="AlphaFoldDB" id="A0A5J4QPS1"/>
<evidence type="ECO:0000259" key="7">
    <source>
        <dbReference type="Pfam" id="PF07715"/>
    </source>
</evidence>
<dbReference type="Gene3D" id="2.170.130.10">
    <property type="entry name" value="TonB-dependent receptor, plug domain"/>
    <property type="match status" value="1"/>
</dbReference>
<comment type="caution">
    <text evidence="8">The sequence shown here is derived from an EMBL/GenBank/DDBJ whole genome shotgun (WGS) entry which is preliminary data.</text>
</comment>
<dbReference type="GO" id="GO:0009279">
    <property type="term" value="C:cell outer membrane"/>
    <property type="evidence" value="ECO:0007669"/>
    <property type="project" value="UniProtKB-SubCell"/>
</dbReference>
<feature type="domain" description="TonB-dependent receptor plug" evidence="7">
    <location>
        <begin position="127"/>
        <end position="233"/>
    </location>
</feature>
<feature type="region of interest" description="Disordered" evidence="6">
    <location>
        <begin position="497"/>
        <end position="517"/>
    </location>
</feature>
<proteinExistence type="predicted"/>
<dbReference type="InterPro" id="IPR036942">
    <property type="entry name" value="Beta-barrel_TonB_sf"/>
</dbReference>
<organism evidence="8">
    <name type="scientific">termite gut metagenome</name>
    <dbReference type="NCBI Taxonomy" id="433724"/>
    <lineage>
        <taxon>unclassified sequences</taxon>
        <taxon>metagenomes</taxon>
        <taxon>organismal metagenomes</taxon>
    </lineage>
</organism>
<keyword evidence="8" id="KW-0675">Receptor</keyword>
<dbReference type="Pfam" id="PF07715">
    <property type="entry name" value="Plug"/>
    <property type="match status" value="1"/>
</dbReference>
<evidence type="ECO:0000256" key="2">
    <source>
        <dbReference type="ARBA" id="ARBA00022448"/>
    </source>
</evidence>